<sequence length="154" mass="17364">MFVSPLVPSITPLYVYSRRSRLLTPDFVPPPTSLFSSNSATSIPFDTLPIDLHNCTRSCITHHPIGHFVSSRSVSSLFSCFTTQSSSMSIPKIVTTALFDLRWWHAMEKRCKHFMTIILGILFCCLLVSRLLAVAGSKLLNFIWMVPWIVSKLT</sequence>
<organism evidence="2 3">
    <name type="scientific">Ilex paraguariensis</name>
    <name type="common">yerba mate</name>
    <dbReference type="NCBI Taxonomy" id="185542"/>
    <lineage>
        <taxon>Eukaryota</taxon>
        <taxon>Viridiplantae</taxon>
        <taxon>Streptophyta</taxon>
        <taxon>Embryophyta</taxon>
        <taxon>Tracheophyta</taxon>
        <taxon>Spermatophyta</taxon>
        <taxon>Magnoliopsida</taxon>
        <taxon>eudicotyledons</taxon>
        <taxon>Gunneridae</taxon>
        <taxon>Pentapetalae</taxon>
        <taxon>asterids</taxon>
        <taxon>campanulids</taxon>
        <taxon>Aquifoliales</taxon>
        <taxon>Aquifoliaceae</taxon>
        <taxon>Ilex</taxon>
    </lineage>
</organism>
<evidence type="ECO:0008006" key="4">
    <source>
        <dbReference type="Google" id="ProtNLM"/>
    </source>
</evidence>
<dbReference type="EMBL" id="CAUOFW020009602">
    <property type="protein sequence ID" value="CAK9186478.1"/>
    <property type="molecule type" value="Genomic_DNA"/>
</dbReference>
<evidence type="ECO:0000256" key="1">
    <source>
        <dbReference type="SAM" id="Phobius"/>
    </source>
</evidence>
<evidence type="ECO:0000313" key="3">
    <source>
        <dbReference type="Proteomes" id="UP001642360"/>
    </source>
</evidence>
<keyword evidence="1" id="KW-1133">Transmembrane helix</keyword>
<proteinExistence type="predicted"/>
<accession>A0ABC8UZI0</accession>
<keyword evidence="1" id="KW-0472">Membrane</keyword>
<reference evidence="2 3" key="1">
    <citation type="submission" date="2024-02" db="EMBL/GenBank/DDBJ databases">
        <authorList>
            <person name="Vignale AGUSTIN F."/>
            <person name="Sosa J E."/>
            <person name="Modenutti C."/>
        </authorList>
    </citation>
    <scope>NUCLEOTIDE SEQUENCE [LARGE SCALE GENOMIC DNA]</scope>
</reference>
<protein>
    <recommendedName>
        <fullName evidence="4">Transmembrane protein</fullName>
    </recommendedName>
</protein>
<dbReference type="AlphaFoldDB" id="A0ABC8UZI0"/>
<gene>
    <name evidence="2" type="ORF">ILEXP_LOCUS56971</name>
</gene>
<keyword evidence="3" id="KW-1185">Reference proteome</keyword>
<feature type="transmembrane region" description="Helical" evidence="1">
    <location>
        <begin position="114"/>
        <end position="135"/>
    </location>
</feature>
<keyword evidence="1" id="KW-0812">Transmembrane</keyword>
<comment type="caution">
    <text evidence="2">The sequence shown here is derived from an EMBL/GenBank/DDBJ whole genome shotgun (WGS) entry which is preliminary data.</text>
</comment>
<name>A0ABC8UZI0_9AQUA</name>
<evidence type="ECO:0000313" key="2">
    <source>
        <dbReference type="EMBL" id="CAK9186478.1"/>
    </source>
</evidence>
<dbReference type="Proteomes" id="UP001642360">
    <property type="component" value="Unassembled WGS sequence"/>
</dbReference>